<feature type="compositionally biased region" description="Basic and acidic residues" evidence="1">
    <location>
        <begin position="115"/>
        <end position="136"/>
    </location>
</feature>
<dbReference type="EMBL" id="KN822191">
    <property type="protein sequence ID" value="KIM53069.1"/>
    <property type="molecule type" value="Genomic_DNA"/>
</dbReference>
<dbReference type="AlphaFoldDB" id="A0A0C3D9J5"/>
<dbReference type="HOGENOM" id="CLU_1062306_0_0_1"/>
<feature type="non-terminal residue" evidence="2">
    <location>
        <position position="319"/>
    </location>
</feature>
<dbReference type="OrthoDB" id="3270333at2759"/>
<gene>
    <name evidence="2" type="ORF">SCLCIDRAFT_32183</name>
</gene>
<keyword evidence="3" id="KW-1185">Reference proteome</keyword>
<name>A0A0C3D9J5_9AGAM</name>
<dbReference type="STRING" id="1036808.A0A0C3D9J5"/>
<proteinExistence type="predicted"/>
<evidence type="ECO:0000256" key="1">
    <source>
        <dbReference type="SAM" id="MobiDB-lite"/>
    </source>
</evidence>
<feature type="region of interest" description="Disordered" evidence="1">
    <location>
        <begin position="85"/>
        <end position="233"/>
    </location>
</feature>
<dbReference type="InParanoid" id="A0A0C3D9J5"/>
<accession>A0A0C3D9J5</accession>
<feature type="compositionally biased region" description="Pro residues" evidence="1">
    <location>
        <begin position="145"/>
        <end position="163"/>
    </location>
</feature>
<reference evidence="2 3" key="1">
    <citation type="submission" date="2014-04" db="EMBL/GenBank/DDBJ databases">
        <authorList>
            <consortium name="DOE Joint Genome Institute"/>
            <person name="Kuo A."/>
            <person name="Kohler A."/>
            <person name="Nagy L.G."/>
            <person name="Floudas D."/>
            <person name="Copeland A."/>
            <person name="Barry K.W."/>
            <person name="Cichocki N."/>
            <person name="Veneault-Fourrey C."/>
            <person name="LaButti K."/>
            <person name="Lindquist E.A."/>
            <person name="Lipzen A."/>
            <person name="Lundell T."/>
            <person name="Morin E."/>
            <person name="Murat C."/>
            <person name="Sun H."/>
            <person name="Tunlid A."/>
            <person name="Henrissat B."/>
            <person name="Grigoriev I.V."/>
            <person name="Hibbett D.S."/>
            <person name="Martin F."/>
            <person name="Nordberg H.P."/>
            <person name="Cantor M.N."/>
            <person name="Hua S.X."/>
        </authorList>
    </citation>
    <scope>NUCLEOTIDE SEQUENCE [LARGE SCALE GENOMIC DNA]</scope>
    <source>
        <strain evidence="2 3">Foug A</strain>
    </source>
</reference>
<sequence>MLKGEMPNIDHLHVFGCGAFVYLPATARANKMAPKLELMTYIGVAPGNEHNFLFMHSTNAVFTAAHTVFDERHFPRCPKNRCEPLENPLGGVIPKPPTSQPGNTPDDIDGDDDVDHDHGYPRHQAQDDDPKRKEPQAPEEEPREPNPPKTPSPDVPPPAPRTPSPARNLPPLAPQRPGRAERRQNTPRPPMVNLPQRPQRDRRAPLRPGNVPPQTDTLEQLPGGFPDTSAMPSEEDVQKMCEEGGANLVRYLMGKALTTQDPQTKNVRNWSYKDIARLPQAEQKLWRLACQEELDMLHKRKVFELVDHPRDRKVIKNRW</sequence>
<dbReference type="Proteomes" id="UP000053989">
    <property type="component" value="Unassembled WGS sequence"/>
</dbReference>
<protein>
    <submittedName>
        <fullName evidence="2">Uncharacterized protein</fullName>
    </submittedName>
</protein>
<reference evidence="3" key="2">
    <citation type="submission" date="2015-01" db="EMBL/GenBank/DDBJ databases">
        <title>Evolutionary Origins and Diversification of the Mycorrhizal Mutualists.</title>
        <authorList>
            <consortium name="DOE Joint Genome Institute"/>
            <consortium name="Mycorrhizal Genomics Consortium"/>
            <person name="Kohler A."/>
            <person name="Kuo A."/>
            <person name="Nagy L.G."/>
            <person name="Floudas D."/>
            <person name="Copeland A."/>
            <person name="Barry K.W."/>
            <person name="Cichocki N."/>
            <person name="Veneault-Fourrey C."/>
            <person name="LaButti K."/>
            <person name="Lindquist E.A."/>
            <person name="Lipzen A."/>
            <person name="Lundell T."/>
            <person name="Morin E."/>
            <person name="Murat C."/>
            <person name="Riley R."/>
            <person name="Ohm R."/>
            <person name="Sun H."/>
            <person name="Tunlid A."/>
            <person name="Henrissat B."/>
            <person name="Grigoriev I.V."/>
            <person name="Hibbett D.S."/>
            <person name="Martin F."/>
        </authorList>
    </citation>
    <scope>NUCLEOTIDE SEQUENCE [LARGE SCALE GENOMIC DNA]</scope>
    <source>
        <strain evidence="3">Foug A</strain>
    </source>
</reference>
<organism evidence="2 3">
    <name type="scientific">Scleroderma citrinum Foug A</name>
    <dbReference type="NCBI Taxonomy" id="1036808"/>
    <lineage>
        <taxon>Eukaryota</taxon>
        <taxon>Fungi</taxon>
        <taxon>Dikarya</taxon>
        <taxon>Basidiomycota</taxon>
        <taxon>Agaricomycotina</taxon>
        <taxon>Agaricomycetes</taxon>
        <taxon>Agaricomycetidae</taxon>
        <taxon>Boletales</taxon>
        <taxon>Sclerodermatineae</taxon>
        <taxon>Sclerodermataceae</taxon>
        <taxon>Scleroderma</taxon>
    </lineage>
</organism>
<evidence type="ECO:0000313" key="2">
    <source>
        <dbReference type="EMBL" id="KIM53069.1"/>
    </source>
</evidence>
<evidence type="ECO:0000313" key="3">
    <source>
        <dbReference type="Proteomes" id="UP000053989"/>
    </source>
</evidence>